<evidence type="ECO:0000256" key="6">
    <source>
        <dbReference type="ARBA" id="ARBA00023033"/>
    </source>
</evidence>
<dbReference type="OrthoDB" id="141712at2"/>
<dbReference type="PATRIC" id="fig|68170.10.peg.9755"/>
<dbReference type="PANTHER" id="PTHR46696:SF1">
    <property type="entry name" value="CYTOCHROME P450 YJIB-RELATED"/>
    <property type="match status" value="1"/>
</dbReference>
<dbReference type="PRINTS" id="PR00359">
    <property type="entry name" value="BP450"/>
</dbReference>
<dbReference type="AlphaFoldDB" id="A0A0F0GFW1"/>
<dbReference type="GO" id="GO:0005506">
    <property type="term" value="F:iron ion binding"/>
    <property type="evidence" value="ECO:0007669"/>
    <property type="project" value="InterPro"/>
</dbReference>
<proteinExistence type="inferred from homology"/>
<dbReference type="GO" id="GO:0020037">
    <property type="term" value="F:heme binding"/>
    <property type="evidence" value="ECO:0007669"/>
    <property type="project" value="InterPro"/>
</dbReference>
<dbReference type="Gene3D" id="1.10.630.10">
    <property type="entry name" value="Cytochrome P450"/>
    <property type="match status" value="1"/>
</dbReference>
<evidence type="ECO:0000313" key="9">
    <source>
        <dbReference type="Proteomes" id="UP000033393"/>
    </source>
</evidence>
<evidence type="ECO:0000256" key="4">
    <source>
        <dbReference type="ARBA" id="ARBA00023002"/>
    </source>
</evidence>
<dbReference type="InterPro" id="IPR001128">
    <property type="entry name" value="Cyt_P450"/>
</dbReference>
<evidence type="ECO:0000256" key="2">
    <source>
        <dbReference type="ARBA" id="ARBA00022617"/>
    </source>
</evidence>
<keyword evidence="3 7" id="KW-0479">Metal-binding</keyword>
<keyword evidence="2 7" id="KW-0349">Heme</keyword>
<organism evidence="8 9">
    <name type="scientific">Lentzea aerocolonigenes</name>
    <name type="common">Lechevalieria aerocolonigenes</name>
    <name type="synonym">Saccharothrix aerocolonigenes</name>
    <dbReference type="NCBI Taxonomy" id="68170"/>
    <lineage>
        <taxon>Bacteria</taxon>
        <taxon>Bacillati</taxon>
        <taxon>Actinomycetota</taxon>
        <taxon>Actinomycetes</taxon>
        <taxon>Pseudonocardiales</taxon>
        <taxon>Pseudonocardiaceae</taxon>
        <taxon>Lentzea</taxon>
    </lineage>
</organism>
<dbReference type="PANTHER" id="PTHR46696">
    <property type="entry name" value="P450, PUTATIVE (EUROFUNG)-RELATED"/>
    <property type="match status" value="1"/>
</dbReference>
<dbReference type="EMBL" id="JYJG01000352">
    <property type="protein sequence ID" value="KJK42409.1"/>
    <property type="molecule type" value="Genomic_DNA"/>
</dbReference>
<keyword evidence="6 7" id="KW-0503">Monooxygenase</keyword>
<name>A0A0F0GFW1_LENAE</name>
<dbReference type="PROSITE" id="PS00086">
    <property type="entry name" value="CYTOCHROME_P450"/>
    <property type="match status" value="1"/>
</dbReference>
<dbReference type="PRINTS" id="PR00385">
    <property type="entry name" value="P450"/>
</dbReference>
<gene>
    <name evidence="8" type="ORF">UK23_37365</name>
</gene>
<dbReference type="Proteomes" id="UP000033393">
    <property type="component" value="Unassembled WGS sequence"/>
</dbReference>
<dbReference type="FunFam" id="1.10.630.10:FF:000018">
    <property type="entry name" value="Cytochrome P450 monooxygenase"/>
    <property type="match status" value="1"/>
</dbReference>
<evidence type="ECO:0000256" key="1">
    <source>
        <dbReference type="ARBA" id="ARBA00010617"/>
    </source>
</evidence>
<evidence type="ECO:0000313" key="8">
    <source>
        <dbReference type="EMBL" id="KJK42409.1"/>
    </source>
</evidence>
<evidence type="ECO:0000256" key="3">
    <source>
        <dbReference type="ARBA" id="ARBA00022723"/>
    </source>
</evidence>
<dbReference type="CDD" id="cd11031">
    <property type="entry name" value="Cyp158A-like"/>
    <property type="match status" value="1"/>
</dbReference>
<dbReference type="GO" id="GO:0016705">
    <property type="term" value="F:oxidoreductase activity, acting on paired donors, with incorporation or reduction of molecular oxygen"/>
    <property type="evidence" value="ECO:0007669"/>
    <property type="project" value="InterPro"/>
</dbReference>
<sequence length="390" mass="43398">MGDMAPTYPFSETDALVLDPTYERLRREEPVTRVTYPYGGEGWLVTSYEETKFVLGDPRFSRARTVDRDVPRMQPLIAPGGSILTTDGADHTRMRRLVSKAFTVRRIEELRPRAQRIVDDLLDRLDNPGDLVEGFSMPFPITVICELLGVPFEDRADFRLWSNQALSTIGSYTPEEAMDGVTKLYAYFADLVAKRRAEPTDDLISALVAARDNEDRLSEDELVRFGITLLVAGHETTANMLANSVVTLFEHPNAMKSLNEDTLPNAIEELLRFIPLGSGAGFTRIATEDVQVGNALVKEGDAVLVVVSSANRDESVYPKSDELDLAREVGQHLQFGHGIHFCLGAQLARMELQVALGTLLRRMPGLRLAEPVEFRRGSLVRGPVKLVVAW</sequence>
<comment type="caution">
    <text evidence="8">The sequence shown here is derived from an EMBL/GenBank/DDBJ whole genome shotgun (WGS) entry which is preliminary data.</text>
</comment>
<dbReference type="SUPFAM" id="SSF48264">
    <property type="entry name" value="Cytochrome P450"/>
    <property type="match status" value="1"/>
</dbReference>
<dbReference type="InterPro" id="IPR002397">
    <property type="entry name" value="Cyt_P450_B"/>
</dbReference>
<dbReference type="Pfam" id="PF00067">
    <property type="entry name" value="p450"/>
    <property type="match status" value="1"/>
</dbReference>
<protein>
    <submittedName>
        <fullName evidence="8">Cytochrome P450</fullName>
    </submittedName>
</protein>
<keyword evidence="5 7" id="KW-0408">Iron</keyword>
<comment type="similarity">
    <text evidence="1 7">Belongs to the cytochrome P450 family.</text>
</comment>
<accession>A0A0F0GFW1</accession>
<keyword evidence="9" id="KW-1185">Reference proteome</keyword>
<dbReference type="InterPro" id="IPR036396">
    <property type="entry name" value="Cyt_P450_sf"/>
</dbReference>
<evidence type="ECO:0000256" key="5">
    <source>
        <dbReference type="ARBA" id="ARBA00023004"/>
    </source>
</evidence>
<dbReference type="InterPro" id="IPR017972">
    <property type="entry name" value="Cyt_P450_CS"/>
</dbReference>
<dbReference type="STRING" id="68170.GCA_000974445_06531"/>
<evidence type="ECO:0000256" key="7">
    <source>
        <dbReference type="RuleBase" id="RU000461"/>
    </source>
</evidence>
<reference evidence="8 9" key="1">
    <citation type="submission" date="2015-02" db="EMBL/GenBank/DDBJ databases">
        <authorList>
            <person name="Ju K.-S."/>
            <person name="Doroghazi J.R."/>
            <person name="Metcalf W."/>
        </authorList>
    </citation>
    <scope>NUCLEOTIDE SEQUENCE [LARGE SCALE GENOMIC DNA]</scope>
    <source>
        <strain evidence="8 9">NRRL B-16140</strain>
    </source>
</reference>
<keyword evidence="4 7" id="KW-0560">Oxidoreductase</keyword>
<dbReference type="GO" id="GO:0004497">
    <property type="term" value="F:monooxygenase activity"/>
    <property type="evidence" value="ECO:0007669"/>
    <property type="project" value="UniProtKB-KW"/>
</dbReference>